<dbReference type="RefSeq" id="WP_170140992.1">
    <property type="nucleotide sequence ID" value="NZ_PVZC01000004.1"/>
</dbReference>
<comment type="caution">
    <text evidence="2">The sequence shown here is derived from an EMBL/GenBank/DDBJ whole genome shotgun (WGS) entry which is preliminary data.</text>
</comment>
<organism evidence="2 3">
    <name type="scientific">Allonocardiopsis opalescens</name>
    <dbReference type="NCBI Taxonomy" id="1144618"/>
    <lineage>
        <taxon>Bacteria</taxon>
        <taxon>Bacillati</taxon>
        <taxon>Actinomycetota</taxon>
        <taxon>Actinomycetes</taxon>
        <taxon>Streptosporangiales</taxon>
        <taxon>Allonocardiopsis</taxon>
    </lineage>
</organism>
<dbReference type="EMBL" id="PVZC01000004">
    <property type="protein sequence ID" value="PRX98834.1"/>
    <property type="molecule type" value="Genomic_DNA"/>
</dbReference>
<proteinExistence type="predicted"/>
<dbReference type="AlphaFoldDB" id="A0A2T0Q4V4"/>
<keyword evidence="3" id="KW-1185">Reference proteome</keyword>
<evidence type="ECO:0000259" key="1">
    <source>
        <dbReference type="Pfam" id="PF14417"/>
    </source>
</evidence>
<protein>
    <submittedName>
        <fullName evidence="2">DcmR-like sensory protein</fullName>
    </submittedName>
</protein>
<dbReference type="Proteomes" id="UP000237846">
    <property type="component" value="Unassembled WGS sequence"/>
</dbReference>
<reference evidence="2 3" key="1">
    <citation type="submission" date="2018-03" db="EMBL/GenBank/DDBJ databases">
        <title>Genomic Encyclopedia of Archaeal and Bacterial Type Strains, Phase II (KMG-II): from individual species to whole genera.</title>
        <authorList>
            <person name="Goeker M."/>
        </authorList>
    </citation>
    <scope>NUCLEOTIDE SEQUENCE [LARGE SCALE GENOMIC DNA]</scope>
    <source>
        <strain evidence="2 3">DSM 45601</strain>
    </source>
</reference>
<gene>
    <name evidence="2" type="ORF">CLV72_104414</name>
</gene>
<name>A0A2T0Q4V4_9ACTN</name>
<accession>A0A2T0Q4V4</accession>
<dbReference type="InterPro" id="IPR025847">
    <property type="entry name" value="MEDS_domain"/>
</dbReference>
<evidence type="ECO:0000313" key="3">
    <source>
        <dbReference type="Proteomes" id="UP000237846"/>
    </source>
</evidence>
<sequence>MRDPISEVGFGLPGGTPLAASGVGAPLDHPVPLRPGDHVCHFFDDDTRRLAAMAAFVSGGLRRNRMVVYITHSLLPLAVEAGLAARGIDTEASVADGRLLIAAADQVLLAAGRPEPDLLTAAVSAWGAEARAAGRAGLRLTADMAWAADAGFPPEAVAGHEARLAQIAAADDATVLCQYDQRVFTATDLRVIAHHHLGPADPTMVDG</sequence>
<dbReference type="Pfam" id="PF14417">
    <property type="entry name" value="MEDS"/>
    <property type="match status" value="1"/>
</dbReference>
<feature type="domain" description="MEDS" evidence="1">
    <location>
        <begin position="37"/>
        <end position="196"/>
    </location>
</feature>
<evidence type="ECO:0000313" key="2">
    <source>
        <dbReference type="EMBL" id="PRX98834.1"/>
    </source>
</evidence>